<dbReference type="Pfam" id="PF24218">
    <property type="entry name" value="DUF7437"/>
    <property type="match status" value="1"/>
</dbReference>
<name>M0AFF1_9EURY</name>
<dbReference type="EMBL" id="AOIN01000069">
    <property type="protein sequence ID" value="ELY97274.1"/>
    <property type="molecule type" value="Genomic_DNA"/>
</dbReference>
<evidence type="ECO:0000313" key="2">
    <source>
        <dbReference type="EMBL" id="ELY97274.1"/>
    </source>
</evidence>
<evidence type="ECO:0000313" key="3">
    <source>
        <dbReference type="Proteomes" id="UP000011693"/>
    </source>
</evidence>
<evidence type="ECO:0000259" key="1">
    <source>
        <dbReference type="Pfam" id="PF24218"/>
    </source>
</evidence>
<comment type="caution">
    <text evidence="2">The sequence shown here is derived from an EMBL/GenBank/DDBJ whole genome shotgun (WGS) entry which is preliminary data.</text>
</comment>
<proteinExistence type="predicted"/>
<keyword evidence="3" id="KW-1185">Reference proteome</keyword>
<accession>M0AFF1</accession>
<dbReference type="OrthoDB" id="350231at2157"/>
<dbReference type="PATRIC" id="fig|1227492.4.peg.2700"/>
<dbReference type="RefSeq" id="WP_006168154.1">
    <property type="nucleotide sequence ID" value="NZ_AOIN01000069.1"/>
</dbReference>
<dbReference type="InterPro" id="IPR055860">
    <property type="entry name" value="DUF7437"/>
</dbReference>
<feature type="domain" description="DUF7437" evidence="1">
    <location>
        <begin position="110"/>
        <end position="169"/>
    </location>
</feature>
<sequence length="204" mass="22074">MATKQNTTEIEVTDLRPVLDLLQKPKLAEFYAVLRNGPTTIPAVLPQVSIGKTAAYDYCELLKAAGLLAEAGRENGSTVYETRDFDLTIEIDGEQITVTPELARVLAERDENPEVDRFIDQYGIGTLAEFLPLARAYATGSTTHRAIADSLDISRAAAFEMLGEILDILDLTPESNHIHGGDVDETAAAATVHDATPDESADTE</sequence>
<reference evidence="2 3" key="1">
    <citation type="journal article" date="2014" name="PLoS Genet.">
        <title>Phylogenetically driven sequencing of extremely halophilic archaea reveals strategies for static and dynamic osmo-response.</title>
        <authorList>
            <person name="Becker E.A."/>
            <person name="Seitzer P.M."/>
            <person name="Tritt A."/>
            <person name="Larsen D."/>
            <person name="Krusor M."/>
            <person name="Yao A.I."/>
            <person name="Wu D."/>
            <person name="Madern D."/>
            <person name="Eisen J.A."/>
            <person name="Darling A.E."/>
            <person name="Facciotti M.T."/>
        </authorList>
    </citation>
    <scope>NUCLEOTIDE SEQUENCE [LARGE SCALE GENOMIC DNA]</scope>
    <source>
        <strain evidence="2 3">JCM 10990</strain>
    </source>
</reference>
<dbReference type="Proteomes" id="UP000011693">
    <property type="component" value="Unassembled WGS sequence"/>
</dbReference>
<protein>
    <recommendedName>
        <fullName evidence="1">DUF7437 domain-containing protein</fullName>
    </recommendedName>
</protein>
<dbReference type="AlphaFoldDB" id="M0AFF1"/>
<dbReference type="STRING" id="1227492.C482_13610"/>
<organism evidence="2 3">
    <name type="scientific">Natrialba chahannaoensis JCM 10990</name>
    <dbReference type="NCBI Taxonomy" id="1227492"/>
    <lineage>
        <taxon>Archaea</taxon>
        <taxon>Methanobacteriati</taxon>
        <taxon>Methanobacteriota</taxon>
        <taxon>Stenosarchaea group</taxon>
        <taxon>Halobacteria</taxon>
        <taxon>Halobacteriales</taxon>
        <taxon>Natrialbaceae</taxon>
        <taxon>Natrialba</taxon>
    </lineage>
</organism>
<gene>
    <name evidence="2" type="ORF">C482_13610</name>
</gene>